<gene>
    <name evidence="2" type="ORF">ZRA01_09890</name>
</gene>
<proteinExistence type="predicted"/>
<evidence type="ECO:0000313" key="2">
    <source>
        <dbReference type="EMBL" id="GEC94916.1"/>
    </source>
</evidence>
<protein>
    <submittedName>
        <fullName evidence="2">Uncharacterized protein</fullName>
    </submittedName>
</protein>
<dbReference type="AlphaFoldDB" id="A0A4Y4CRI6"/>
<sequence>MTQPPDVLFEHRDPAFELILRRRHQPRFQEMGGETAGQRPDEQTRITEDQTSKNEPEQGTEKPH</sequence>
<keyword evidence="3" id="KW-1185">Reference proteome</keyword>
<comment type="caution">
    <text evidence="2">The sequence shown here is derived from an EMBL/GenBank/DDBJ whole genome shotgun (WGS) entry which is preliminary data.</text>
</comment>
<dbReference type="EMBL" id="BJNV01000011">
    <property type="protein sequence ID" value="GEC94916.1"/>
    <property type="molecule type" value="Genomic_DNA"/>
</dbReference>
<organism evidence="2 3">
    <name type="scientific">Zoogloea ramigera</name>
    <dbReference type="NCBI Taxonomy" id="350"/>
    <lineage>
        <taxon>Bacteria</taxon>
        <taxon>Pseudomonadati</taxon>
        <taxon>Pseudomonadota</taxon>
        <taxon>Betaproteobacteria</taxon>
        <taxon>Rhodocyclales</taxon>
        <taxon>Zoogloeaceae</taxon>
        <taxon>Zoogloea</taxon>
    </lineage>
</organism>
<accession>A0A4Y4CRI6</accession>
<reference evidence="2 3" key="1">
    <citation type="submission" date="2019-06" db="EMBL/GenBank/DDBJ databases">
        <title>Whole genome shotgun sequence of Zoogloea ramigera NBRC 15342.</title>
        <authorList>
            <person name="Hosoyama A."/>
            <person name="Uohara A."/>
            <person name="Ohji S."/>
            <person name="Ichikawa N."/>
        </authorList>
    </citation>
    <scope>NUCLEOTIDE SEQUENCE [LARGE SCALE GENOMIC DNA]</scope>
    <source>
        <strain evidence="2 3">NBRC 15342</strain>
    </source>
</reference>
<name>A0A4Y4CRI6_ZOORA</name>
<evidence type="ECO:0000256" key="1">
    <source>
        <dbReference type="SAM" id="MobiDB-lite"/>
    </source>
</evidence>
<feature type="region of interest" description="Disordered" evidence="1">
    <location>
        <begin position="22"/>
        <end position="64"/>
    </location>
</feature>
<feature type="compositionally biased region" description="Basic and acidic residues" evidence="1">
    <location>
        <begin position="39"/>
        <end position="64"/>
    </location>
</feature>
<dbReference type="Proteomes" id="UP000318422">
    <property type="component" value="Unassembled WGS sequence"/>
</dbReference>
<evidence type="ECO:0000313" key="3">
    <source>
        <dbReference type="Proteomes" id="UP000318422"/>
    </source>
</evidence>